<dbReference type="AlphaFoldDB" id="A0A239IXN8"/>
<proteinExistence type="predicted"/>
<organism evidence="1 2">
    <name type="scientific">Tropicimonas sediminicola</name>
    <dbReference type="NCBI Taxonomy" id="1031541"/>
    <lineage>
        <taxon>Bacteria</taxon>
        <taxon>Pseudomonadati</taxon>
        <taxon>Pseudomonadota</taxon>
        <taxon>Alphaproteobacteria</taxon>
        <taxon>Rhodobacterales</taxon>
        <taxon>Roseobacteraceae</taxon>
        <taxon>Tropicimonas</taxon>
    </lineage>
</organism>
<evidence type="ECO:0000313" key="1">
    <source>
        <dbReference type="EMBL" id="SNS98380.1"/>
    </source>
</evidence>
<keyword evidence="2" id="KW-1185">Reference proteome</keyword>
<evidence type="ECO:0000313" key="2">
    <source>
        <dbReference type="Proteomes" id="UP000198426"/>
    </source>
</evidence>
<gene>
    <name evidence="1" type="ORF">SAMN05421757_1053</name>
</gene>
<accession>A0A239IXN8</accession>
<dbReference type="EMBL" id="FZOY01000005">
    <property type="protein sequence ID" value="SNS98380.1"/>
    <property type="molecule type" value="Genomic_DNA"/>
</dbReference>
<name>A0A239IXN8_9RHOB</name>
<sequence length="249" mass="27824">MRLFRIDERDQSLLLGFPETSMGIQVLAEPETPLLEWLIVLGGQVALFSSDLFLGAEVSEPLSYLDEPWLRRDERGLDSDREALFREWLDMLEPVENSIEGRQIIPSVQFRQFPIGPFPQPPQPNSWTYGHLPFIGVTGTDDVFYRWEPWPTSRRIDQKTGRVAAGTFTAPMSELQFMPTGFSAVARLALPGLLPACYRWELRPPSFTHTRCGACVPMFGQSGGGVEVAFQNGFTNVGPVANPVVLPAL</sequence>
<reference evidence="1 2" key="1">
    <citation type="submission" date="2017-06" db="EMBL/GenBank/DDBJ databases">
        <authorList>
            <person name="Kim H.J."/>
            <person name="Triplett B.A."/>
        </authorList>
    </citation>
    <scope>NUCLEOTIDE SEQUENCE [LARGE SCALE GENOMIC DNA]</scope>
    <source>
        <strain evidence="1 2">DSM 29339</strain>
    </source>
</reference>
<protein>
    <submittedName>
        <fullName evidence="1">Uncharacterized protein</fullName>
    </submittedName>
</protein>
<dbReference type="Proteomes" id="UP000198426">
    <property type="component" value="Unassembled WGS sequence"/>
</dbReference>